<dbReference type="Proteomes" id="UP001316803">
    <property type="component" value="Unassembled WGS sequence"/>
</dbReference>
<accession>A0AAN8IJP6</accession>
<dbReference type="EMBL" id="JAKLMC020000027">
    <property type="protein sequence ID" value="KAK5950422.1"/>
    <property type="molecule type" value="Genomic_DNA"/>
</dbReference>
<comment type="caution">
    <text evidence="2">The sequence shown here is derived from an EMBL/GenBank/DDBJ whole genome shotgun (WGS) entry which is preliminary data.</text>
</comment>
<feature type="compositionally biased region" description="Polar residues" evidence="1">
    <location>
        <begin position="1"/>
        <end position="18"/>
    </location>
</feature>
<gene>
    <name evidence="2" type="ORF">OHC33_008641</name>
</gene>
<protein>
    <submittedName>
        <fullName evidence="2">Uncharacterized protein</fullName>
    </submittedName>
</protein>
<feature type="region of interest" description="Disordered" evidence="1">
    <location>
        <begin position="1"/>
        <end position="27"/>
    </location>
</feature>
<proteinExistence type="predicted"/>
<evidence type="ECO:0000313" key="2">
    <source>
        <dbReference type="EMBL" id="KAK5950422.1"/>
    </source>
</evidence>
<reference evidence="2 3" key="1">
    <citation type="submission" date="2022-12" db="EMBL/GenBank/DDBJ databases">
        <title>Genomic features and morphological characterization of a novel Knufia sp. strain isolated from spacecraft assembly facility.</title>
        <authorList>
            <person name="Teixeira M."/>
            <person name="Chander A.M."/>
            <person name="Stajich J.E."/>
            <person name="Venkateswaran K."/>
        </authorList>
    </citation>
    <scope>NUCLEOTIDE SEQUENCE [LARGE SCALE GENOMIC DNA]</scope>
    <source>
        <strain evidence="2 3">FJI-L2-BK-P2</strain>
    </source>
</reference>
<dbReference type="AlphaFoldDB" id="A0AAN8IJP6"/>
<name>A0AAN8IJP6_9EURO</name>
<keyword evidence="3" id="KW-1185">Reference proteome</keyword>
<evidence type="ECO:0000313" key="3">
    <source>
        <dbReference type="Proteomes" id="UP001316803"/>
    </source>
</evidence>
<sequence length="75" mass="8462">MSQSAPTANPEQPASQTPDLPRGWKDKHTRFIRDLAKENEDAASIKILFETEFPGVDLEHGEKLEDVVRKIMAET</sequence>
<organism evidence="2 3">
    <name type="scientific">Knufia fluminis</name>
    <dbReference type="NCBI Taxonomy" id="191047"/>
    <lineage>
        <taxon>Eukaryota</taxon>
        <taxon>Fungi</taxon>
        <taxon>Dikarya</taxon>
        <taxon>Ascomycota</taxon>
        <taxon>Pezizomycotina</taxon>
        <taxon>Eurotiomycetes</taxon>
        <taxon>Chaetothyriomycetidae</taxon>
        <taxon>Chaetothyriales</taxon>
        <taxon>Trichomeriaceae</taxon>
        <taxon>Knufia</taxon>
    </lineage>
</organism>
<evidence type="ECO:0000256" key="1">
    <source>
        <dbReference type="SAM" id="MobiDB-lite"/>
    </source>
</evidence>